<evidence type="ECO:0008006" key="3">
    <source>
        <dbReference type="Google" id="ProtNLM"/>
    </source>
</evidence>
<evidence type="ECO:0000313" key="1">
    <source>
        <dbReference type="EMBL" id="CAG9324288.1"/>
    </source>
</evidence>
<dbReference type="SUPFAM" id="SSF48452">
    <property type="entry name" value="TPR-like"/>
    <property type="match status" value="1"/>
</dbReference>
<reference evidence="1" key="1">
    <citation type="submission" date="2021-09" db="EMBL/GenBank/DDBJ databases">
        <authorList>
            <consortium name="AG Swart"/>
            <person name="Singh M."/>
            <person name="Singh A."/>
            <person name="Seah K."/>
            <person name="Emmerich C."/>
        </authorList>
    </citation>
    <scope>NUCLEOTIDE SEQUENCE</scope>
    <source>
        <strain evidence="1">ATCC30299</strain>
    </source>
</reference>
<dbReference type="InterPro" id="IPR011990">
    <property type="entry name" value="TPR-like_helical_dom_sf"/>
</dbReference>
<dbReference type="AlphaFoldDB" id="A0AAU9JEX6"/>
<dbReference type="EMBL" id="CAJZBQ010000036">
    <property type="protein sequence ID" value="CAG9324288.1"/>
    <property type="molecule type" value="Genomic_DNA"/>
</dbReference>
<organism evidence="1 2">
    <name type="scientific">Blepharisma stoltei</name>
    <dbReference type="NCBI Taxonomy" id="1481888"/>
    <lineage>
        <taxon>Eukaryota</taxon>
        <taxon>Sar</taxon>
        <taxon>Alveolata</taxon>
        <taxon>Ciliophora</taxon>
        <taxon>Postciliodesmatophora</taxon>
        <taxon>Heterotrichea</taxon>
        <taxon>Heterotrichida</taxon>
        <taxon>Blepharismidae</taxon>
        <taxon>Blepharisma</taxon>
    </lineage>
</organism>
<gene>
    <name evidence="1" type="ORF">BSTOLATCC_MIC36083</name>
</gene>
<proteinExistence type="predicted"/>
<comment type="caution">
    <text evidence="1">The sequence shown here is derived from an EMBL/GenBank/DDBJ whole genome shotgun (WGS) entry which is preliminary data.</text>
</comment>
<dbReference type="Gene3D" id="1.25.40.10">
    <property type="entry name" value="Tetratricopeptide repeat domain"/>
    <property type="match status" value="2"/>
</dbReference>
<evidence type="ECO:0000313" key="2">
    <source>
        <dbReference type="Proteomes" id="UP001162131"/>
    </source>
</evidence>
<accession>A0AAU9JEX6</accession>
<protein>
    <recommendedName>
        <fullName evidence="3">Tetratricopeptide repeat protein</fullName>
    </recommendedName>
</protein>
<keyword evidence="2" id="KW-1185">Reference proteome</keyword>
<sequence>MENESCSCCSLDAIFESNCGQIKACPKHYFYYKIQGYELKRIKIPINSESRQILLSFITKLKQECIYWLDNLLIENWKNEDKNYEEELSWFNEMHNYCSRIILFFNANEFVQMKLILSPLEYFLTQPKEKALKYIEEHWNRANLLEFRKTVKLHLCDFNYFKFKDQKYIHGWVYKYSYNKPRLSNFCSIIFFDFIKISEYEMAYELCQNLKSYLELYDHSSIQKIKNIIDLFGNIFTKILEKESYFQLYEQWRQIADNESQTLVTNKIKTLATNALQKNANNALQASVPNALSKLLEPSLIKKPTGYSSNNLEFFLCFILDRVLSMMFIDNNVSEYCYKILCEVEYYSQYYSKNTANKINQELGLFYYGSKNYSKSIVCFKNSINYHTERLQGDKWENIVGIWENTIEYLIEAYLCLARAYSALNKNEEIKEILKIIEIGLVKDKFFYCATIAEIYYLLNDFDKAFETIWKCIKMSKQKEFINFYKLSNLWLYLADIHTWKGDFEKAHQSLCNAKSLLSILPKADPNEQEMYKAFGIFYLNRQWYDEALLYFGFINNRWSNHELLFAKLSMGIVYFWMLSVEEAWEFLIEAKLFMHFFTESYKI</sequence>
<name>A0AAU9JEX6_9CILI</name>
<dbReference type="Proteomes" id="UP001162131">
    <property type="component" value="Unassembled WGS sequence"/>
</dbReference>